<dbReference type="InterPro" id="IPR012809">
    <property type="entry name" value="ECF_CbiQ"/>
</dbReference>
<evidence type="ECO:0000313" key="8">
    <source>
        <dbReference type="Proteomes" id="UP000466607"/>
    </source>
</evidence>
<evidence type="ECO:0000256" key="1">
    <source>
        <dbReference type="ARBA" id="ARBA00004651"/>
    </source>
</evidence>
<organism evidence="7 8">
    <name type="scientific">Mycolicibacterium litorale</name>
    <dbReference type="NCBI Taxonomy" id="758802"/>
    <lineage>
        <taxon>Bacteria</taxon>
        <taxon>Bacillati</taxon>
        <taxon>Actinomycetota</taxon>
        <taxon>Actinomycetes</taxon>
        <taxon>Mycobacteriales</taxon>
        <taxon>Mycobacteriaceae</taxon>
        <taxon>Mycolicibacterium</taxon>
    </lineage>
</organism>
<evidence type="ECO:0000256" key="3">
    <source>
        <dbReference type="ARBA" id="ARBA00022692"/>
    </source>
</evidence>
<proteinExistence type="predicted"/>
<feature type="transmembrane region" description="Helical" evidence="6">
    <location>
        <begin position="236"/>
        <end position="256"/>
    </location>
</feature>
<dbReference type="Pfam" id="PF02361">
    <property type="entry name" value="CbiQ"/>
    <property type="match status" value="1"/>
</dbReference>
<dbReference type="InterPro" id="IPR051611">
    <property type="entry name" value="ECF_transporter_component"/>
</dbReference>
<keyword evidence="3 6" id="KW-0812">Transmembrane</keyword>
<keyword evidence="5 6" id="KW-0472">Membrane</keyword>
<name>A0AAD1MUV4_9MYCO</name>
<keyword evidence="4 6" id="KW-1133">Transmembrane helix</keyword>
<dbReference type="NCBIfam" id="TIGR02454">
    <property type="entry name" value="ECF_T_CbiQ"/>
    <property type="match status" value="1"/>
</dbReference>
<evidence type="ECO:0000256" key="4">
    <source>
        <dbReference type="ARBA" id="ARBA00022989"/>
    </source>
</evidence>
<feature type="transmembrane region" description="Helical" evidence="6">
    <location>
        <begin position="67"/>
        <end position="86"/>
    </location>
</feature>
<feature type="transmembrane region" description="Helical" evidence="6">
    <location>
        <begin position="106"/>
        <end position="129"/>
    </location>
</feature>
<evidence type="ECO:0000256" key="2">
    <source>
        <dbReference type="ARBA" id="ARBA00022475"/>
    </source>
</evidence>
<comment type="subcellular location">
    <subcellularLocation>
        <location evidence="1">Cell membrane</location>
        <topology evidence="1">Multi-pass membrane protein</topology>
    </subcellularLocation>
</comment>
<feature type="transmembrane region" description="Helical" evidence="6">
    <location>
        <begin position="43"/>
        <end position="60"/>
    </location>
</feature>
<dbReference type="RefSeq" id="WP_134052653.1">
    <property type="nucleotide sequence ID" value="NZ_AP022586.1"/>
</dbReference>
<protein>
    <submittedName>
        <fullName evidence="7">Cobalt ECF transporter T component CbiQ</fullName>
    </submittedName>
</protein>
<dbReference type="InterPro" id="IPR003339">
    <property type="entry name" value="ABC/ECF_trnsptr_transmembrane"/>
</dbReference>
<dbReference type="GO" id="GO:0006824">
    <property type="term" value="P:cobalt ion transport"/>
    <property type="evidence" value="ECO:0007669"/>
    <property type="project" value="InterPro"/>
</dbReference>
<feature type="transmembrane region" description="Helical" evidence="6">
    <location>
        <begin position="141"/>
        <end position="158"/>
    </location>
</feature>
<dbReference type="CDD" id="cd16914">
    <property type="entry name" value="EcfT"/>
    <property type="match status" value="1"/>
</dbReference>
<accession>A0AAD1MUV4</accession>
<feature type="transmembrane region" description="Helical" evidence="6">
    <location>
        <begin position="21"/>
        <end position="37"/>
    </location>
</feature>
<evidence type="ECO:0000313" key="7">
    <source>
        <dbReference type="EMBL" id="BBY16591.1"/>
    </source>
</evidence>
<dbReference type="PANTHER" id="PTHR34857">
    <property type="entry name" value="SLL0384 PROTEIN"/>
    <property type="match status" value="1"/>
</dbReference>
<evidence type="ECO:0000256" key="5">
    <source>
        <dbReference type="ARBA" id="ARBA00023136"/>
    </source>
</evidence>
<keyword evidence="2" id="KW-1003">Cell membrane</keyword>
<dbReference type="Proteomes" id="UP000466607">
    <property type="component" value="Chromosome"/>
</dbReference>
<dbReference type="PANTHER" id="PTHR34857:SF2">
    <property type="entry name" value="SLL0384 PROTEIN"/>
    <property type="match status" value="1"/>
</dbReference>
<sequence>MGAGAHPLYRHGDSAVHRMPAETKIVCLLAFVLAVVATPRELFWPYPLYGMIVAVAWWAARIPLRWALPRMLIEVPFVVLAVLLPFADGEERIDVAGLSLSVTGLYAAWAIVAKGTLGIAASLTVAATTPAAELPAALSRLRVPAVMTSVLVLMIRYIDLLTAEAARMRIARISRGDSPRALHQAGALAKGVGALFLRSYERGERVHIAMLSRGFDGHTPDLAAVGAPPPARRTQWAVALLPAAAAAAVAAAAWVVP</sequence>
<dbReference type="GO" id="GO:0043190">
    <property type="term" value="C:ATP-binding cassette (ABC) transporter complex"/>
    <property type="evidence" value="ECO:0007669"/>
    <property type="project" value="InterPro"/>
</dbReference>
<dbReference type="AlphaFoldDB" id="A0AAD1MUV4"/>
<evidence type="ECO:0000256" key="6">
    <source>
        <dbReference type="SAM" id="Phobius"/>
    </source>
</evidence>
<reference evidence="7 8" key="1">
    <citation type="journal article" date="2019" name="Emerg. Microbes Infect.">
        <title>Comprehensive subspecies identification of 175 nontuberculous mycobacteria species based on 7547 genomic profiles.</title>
        <authorList>
            <person name="Matsumoto Y."/>
            <person name="Kinjo T."/>
            <person name="Motooka D."/>
            <person name="Nabeya D."/>
            <person name="Jung N."/>
            <person name="Uechi K."/>
            <person name="Horii T."/>
            <person name="Iida T."/>
            <person name="Fujita J."/>
            <person name="Nakamura S."/>
        </authorList>
    </citation>
    <scope>NUCLEOTIDE SEQUENCE [LARGE SCALE GENOMIC DNA]</scope>
    <source>
        <strain evidence="7 8">JCM 17423</strain>
    </source>
</reference>
<gene>
    <name evidence="7" type="primary">cbiQ</name>
    <name evidence="7" type="ORF">MLIT_21830</name>
</gene>
<keyword evidence="8" id="KW-1185">Reference proteome</keyword>
<dbReference type="EMBL" id="AP022586">
    <property type="protein sequence ID" value="BBY16591.1"/>
    <property type="molecule type" value="Genomic_DNA"/>
</dbReference>